<comment type="pathway">
    <text evidence="2">Carbohydrate metabolism; hexose metabolism.</text>
</comment>
<dbReference type="FunFam" id="3.30.420.40:FF:000095">
    <property type="entry name" value="Phosphotransferase"/>
    <property type="match status" value="1"/>
</dbReference>
<evidence type="ECO:0000256" key="1">
    <source>
        <dbReference type="ARBA" id="ARBA00004888"/>
    </source>
</evidence>
<name>A0A667YXF4_9TELE</name>
<evidence type="ECO:0000313" key="16">
    <source>
        <dbReference type="Proteomes" id="UP000472263"/>
    </source>
</evidence>
<dbReference type="UniPathway" id="UPA00109">
    <property type="reaction ID" value="UER00180"/>
</dbReference>
<reference evidence="15" key="2">
    <citation type="submission" date="2025-08" db="UniProtKB">
        <authorList>
            <consortium name="Ensembl"/>
        </authorList>
    </citation>
    <scope>IDENTIFICATION</scope>
</reference>
<reference evidence="15" key="1">
    <citation type="submission" date="2019-06" db="EMBL/GenBank/DDBJ databases">
        <authorList>
            <consortium name="Wellcome Sanger Institute Data Sharing"/>
        </authorList>
    </citation>
    <scope>NUCLEOTIDE SEQUENCE [LARGE SCALE GENOMIC DNA]</scope>
</reference>
<dbReference type="GO" id="GO:0005536">
    <property type="term" value="F:D-glucose binding"/>
    <property type="evidence" value="ECO:0007669"/>
    <property type="project" value="InterPro"/>
</dbReference>
<dbReference type="Pfam" id="PF03727">
    <property type="entry name" value="Hexokinase_2"/>
    <property type="match status" value="1"/>
</dbReference>
<dbReference type="Ensembl" id="ENSMMDT00005031745.1">
    <property type="protein sequence ID" value="ENSMMDP00005031038.1"/>
    <property type="gene ID" value="ENSMMDG00005013735.1"/>
</dbReference>
<protein>
    <recommendedName>
        <fullName evidence="11">Phosphotransferase</fullName>
        <ecNumber evidence="11">2.7.1.-</ecNumber>
    </recommendedName>
</protein>
<organism evidence="15 16">
    <name type="scientific">Myripristis murdjan</name>
    <name type="common">pinecone soldierfish</name>
    <dbReference type="NCBI Taxonomy" id="586833"/>
    <lineage>
        <taxon>Eukaryota</taxon>
        <taxon>Metazoa</taxon>
        <taxon>Chordata</taxon>
        <taxon>Craniata</taxon>
        <taxon>Vertebrata</taxon>
        <taxon>Euteleostomi</taxon>
        <taxon>Actinopterygii</taxon>
        <taxon>Neopterygii</taxon>
        <taxon>Teleostei</taxon>
        <taxon>Neoteleostei</taxon>
        <taxon>Acanthomorphata</taxon>
        <taxon>Holocentriformes</taxon>
        <taxon>Holocentridae</taxon>
        <taxon>Myripristis</taxon>
    </lineage>
</organism>
<evidence type="ECO:0000313" key="15">
    <source>
        <dbReference type="Ensembl" id="ENSMMDP00005031038.1"/>
    </source>
</evidence>
<evidence type="ECO:0000256" key="11">
    <source>
        <dbReference type="RuleBase" id="RU362007"/>
    </source>
</evidence>
<dbReference type="GO" id="GO:0005829">
    <property type="term" value="C:cytosol"/>
    <property type="evidence" value="ECO:0007669"/>
    <property type="project" value="TreeGrafter"/>
</dbReference>
<dbReference type="SUPFAM" id="SSF53067">
    <property type="entry name" value="Actin-like ATPase domain"/>
    <property type="match status" value="2"/>
</dbReference>
<evidence type="ECO:0000259" key="14">
    <source>
        <dbReference type="Pfam" id="PF03727"/>
    </source>
</evidence>
<accession>A0A667YXF4</accession>
<comment type="catalytic activity">
    <reaction evidence="10">
        <text>D-glucose + ATP = D-glucose 6-phosphate + ADP + H(+)</text>
        <dbReference type="Rhea" id="RHEA:17825"/>
        <dbReference type="ChEBI" id="CHEBI:4167"/>
        <dbReference type="ChEBI" id="CHEBI:15378"/>
        <dbReference type="ChEBI" id="CHEBI:30616"/>
        <dbReference type="ChEBI" id="CHEBI:61548"/>
        <dbReference type="ChEBI" id="CHEBI:456216"/>
        <dbReference type="EC" id="2.7.1.1"/>
    </reaction>
    <physiologicalReaction direction="left-to-right" evidence="10">
        <dbReference type="Rhea" id="RHEA:17826"/>
    </physiologicalReaction>
</comment>
<comment type="similarity">
    <text evidence="3 11">Belongs to the hexokinase family.</text>
</comment>
<feature type="region of interest" description="Disordered" evidence="12">
    <location>
        <begin position="310"/>
        <end position="329"/>
    </location>
</feature>
<keyword evidence="7 11" id="KW-0067">ATP-binding</keyword>
<comment type="catalytic activity">
    <reaction evidence="9">
        <text>a D-hexose + ATP = a D-hexose 6-phosphate + ADP + H(+)</text>
        <dbReference type="Rhea" id="RHEA:22740"/>
        <dbReference type="ChEBI" id="CHEBI:4194"/>
        <dbReference type="ChEBI" id="CHEBI:15378"/>
        <dbReference type="ChEBI" id="CHEBI:30616"/>
        <dbReference type="ChEBI" id="CHEBI:229467"/>
        <dbReference type="ChEBI" id="CHEBI:456216"/>
        <dbReference type="EC" id="2.7.1.1"/>
    </reaction>
    <physiologicalReaction direction="left-to-right" evidence="9">
        <dbReference type="Rhea" id="RHEA:22741"/>
    </physiologicalReaction>
</comment>
<keyword evidence="4 11" id="KW-0808">Transferase</keyword>
<dbReference type="InterPro" id="IPR001312">
    <property type="entry name" value="Hexokinase"/>
</dbReference>
<evidence type="ECO:0000256" key="9">
    <source>
        <dbReference type="ARBA" id="ARBA00044613"/>
    </source>
</evidence>
<feature type="domain" description="Hexokinase N-terminal" evidence="13">
    <location>
        <begin position="2"/>
        <end position="199"/>
    </location>
</feature>
<dbReference type="PROSITE" id="PS51748">
    <property type="entry name" value="HEXOKINASE_2"/>
    <property type="match status" value="1"/>
</dbReference>
<dbReference type="GO" id="GO:0006096">
    <property type="term" value="P:glycolytic process"/>
    <property type="evidence" value="ECO:0007669"/>
    <property type="project" value="UniProtKB-UniPathway"/>
</dbReference>
<dbReference type="PRINTS" id="PR00475">
    <property type="entry name" value="HEXOKINASE"/>
</dbReference>
<dbReference type="InterPro" id="IPR019807">
    <property type="entry name" value="Hexokinase_BS"/>
</dbReference>
<dbReference type="PANTHER" id="PTHR19443">
    <property type="entry name" value="HEXOKINASE"/>
    <property type="match status" value="1"/>
</dbReference>
<dbReference type="Pfam" id="PF00349">
    <property type="entry name" value="Hexokinase_1"/>
    <property type="match status" value="1"/>
</dbReference>
<keyword evidence="6 11" id="KW-0418">Kinase</keyword>
<dbReference type="PANTHER" id="PTHR19443:SF84">
    <property type="entry name" value="PHOSPHOTRANSFERASE"/>
    <property type="match status" value="1"/>
</dbReference>
<evidence type="ECO:0000256" key="2">
    <source>
        <dbReference type="ARBA" id="ARBA00005028"/>
    </source>
</evidence>
<dbReference type="Gene3D" id="3.40.367.20">
    <property type="match status" value="1"/>
</dbReference>
<gene>
    <name evidence="15" type="primary">LOC115371373</name>
</gene>
<dbReference type="GO" id="GO:0004340">
    <property type="term" value="F:glucokinase activity"/>
    <property type="evidence" value="ECO:0007669"/>
    <property type="project" value="TreeGrafter"/>
</dbReference>
<dbReference type="InterPro" id="IPR022673">
    <property type="entry name" value="Hexokinase_C"/>
</dbReference>
<keyword evidence="8 11" id="KW-0324">Glycolysis</keyword>
<dbReference type="GO" id="GO:0006006">
    <property type="term" value="P:glucose metabolic process"/>
    <property type="evidence" value="ECO:0007669"/>
    <property type="project" value="TreeGrafter"/>
</dbReference>
<evidence type="ECO:0000256" key="10">
    <source>
        <dbReference type="ARBA" id="ARBA00048160"/>
    </source>
</evidence>
<evidence type="ECO:0000256" key="6">
    <source>
        <dbReference type="ARBA" id="ARBA00022777"/>
    </source>
</evidence>
<evidence type="ECO:0000256" key="12">
    <source>
        <dbReference type="SAM" id="MobiDB-lite"/>
    </source>
</evidence>
<dbReference type="Gene3D" id="3.30.420.40">
    <property type="match status" value="1"/>
</dbReference>
<dbReference type="GO" id="GO:0008865">
    <property type="term" value="F:fructokinase activity"/>
    <property type="evidence" value="ECO:0007669"/>
    <property type="project" value="TreeGrafter"/>
</dbReference>
<dbReference type="AlphaFoldDB" id="A0A667YXF4"/>
<evidence type="ECO:0000256" key="8">
    <source>
        <dbReference type="ARBA" id="ARBA00023152"/>
    </source>
</evidence>
<comment type="pathway">
    <text evidence="1">Carbohydrate degradation; glycolysis; D-glyceraldehyde 3-phosphate and glycerone phosphate from D-glucose: step 1/4.</text>
</comment>
<feature type="domain" description="Hexokinase C-terminal" evidence="14">
    <location>
        <begin position="205"/>
        <end position="273"/>
    </location>
</feature>
<dbReference type="Proteomes" id="UP000472263">
    <property type="component" value="Chromosome 14"/>
</dbReference>
<proteinExistence type="inferred from homology"/>
<dbReference type="GO" id="GO:0001678">
    <property type="term" value="P:intracellular glucose homeostasis"/>
    <property type="evidence" value="ECO:0007669"/>
    <property type="project" value="InterPro"/>
</dbReference>
<evidence type="ECO:0000259" key="13">
    <source>
        <dbReference type="Pfam" id="PF00349"/>
    </source>
</evidence>
<evidence type="ECO:0000256" key="5">
    <source>
        <dbReference type="ARBA" id="ARBA00022741"/>
    </source>
</evidence>
<sequence>MVDECLQPFRLSVSTLQSVSTRLKKDMIRGLGKHTHHRAPVKMLPTFVRATPDGTEKGDFLALDLGGTNFRVLHVRILEDEQRVVKMDSQICAIPQEIMLGHGEKLFDHIAACLAEFLDSHELKGQTLPLGFTFSFPCEQLDIDKSVLIRWTKGFNCSGVEGEDVVRLLREAIHRRGDYDIGSVAMVNDTVGTMMSCGYRDQSCEIGMIIGTGTNACYMEEMRNVKRVEGEDGRMCINTEWGGFGDDGSLRDIQTDFDLVVDKTSLNPGIHTYVFHPARTPSNQSPAGSASLLTDDNINTKIQQIFVKPHTTGPLKGHRGGQNTDGRPKRYCKYSGILS</sequence>
<dbReference type="GO" id="GO:0005524">
    <property type="term" value="F:ATP binding"/>
    <property type="evidence" value="ECO:0007669"/>
    <property type="project" value="UniProtKB-UniRule"/>
</dbReference>
<dbReference type="InterPro" id="IPR043129">
    <property type="entry name" value="ATPase_NBD"/>
</dbReference>
<evidence type="ECO:0000256" key="7">
    <source>
        <dbReference type="ARBA" id="ARBA00022840"/>
    </source>
</evidence>
<evidence type="ECO:0000256" key="3">
    <source>
        <dbReference type="ARBA" id="ARBA00009225"/>
    </source>
</evidence>
<dbReference type="UniPathway" id="UPA00242"/>
<keyword evidence="16" id="KW-1185">Reference proteome</keyword>
<dbReference type="GeneTree" id="ENSGT00950000182787"/>
<reference evidence="15" key="3">
    <citation type="submission" date="2025-09" db="UniProtKB">
        <authorList>
            <consortium name="Ensembl"/>
        </authorList>
    </citation>
    <scope>IDENTIFICATION</scope>
</reference>
<dbReference type="GO" id="GO:0005739">
    <property type="term" value="C:mitochondrion"/>
    <property type="evidence" value="ECO:0007669"/>
    <property type="project" value="TreeGrafter"/>
</dbReference>
<evidence type="ECO:0000256" key="4">
    <source>
        <dbReference type="ARBA" id="ARBA00022679"/>
    </source>
</evidence>
<dbReference type="PROSITE" id="PS00378">
    <property type="entry name" value="HEXOKINASE_1"/>
    <property type="match status" value="1"/>
</dbReference>
<dbReference type="EC" id="2.7.1.-" evidence="11"/>
<dbReference type="InterPro" id="IPR022672">
    <property type="entry name" value="Hexokinase_N"/>
</dbReference>
<keyword evidence="5 11" id="KW-0547">Nucleotide-binding</keyword>